<comment type="similarity">
    <text evidence="8 9">Belongs to the helicase family. DinG subfamily. Type 2 sub-subfamily.</text>
</comment>
<accession>A0A1S2LRN4</accession>
<feature type="binding site" evidence="8">
    <location>
        <begin position="285"/>
        <end position="292"/>
    </location>
    <ligand>
        <name>ATP</name>
        <dbReference type="ChEBI" id="CHEBI:30616"/>
    </ligand>
</feature>
<evidence type="ECO:0000313" key="12">
    <source>
        <dbReference type="EMBL" id="OIJ14870.1"/>
    </source>
</evidence>
<dbReference type="InterPro" id="IPR045028">
    <property type="entry name" value="DinG/Rad3-like"/>
</dbReference>
<organism evidence="12 13">
    <name type="scientific">Anaerobacillus alkalilacustris</name>
    <dbReference type="NCBI Taxonomy" id="393763"/>
    <lineage>
        <taxon>Bacteria</taxon>
        <taxon>Bacillati</taxon>
        <taxon>Bacillota</taxon>
        <taxon>Bacilli</taxon>
        <taxon>Bacillales</taxon>
        <taxon>Bacillaceae</taxon>
        <taxon>Anaerobacillus</taxon>
    </lineage>
</organism>
<dbReference type="Pfam" id="PF00929">
    <property type="entry name" value="RNase_T"/>
    <property type="match status" value="1"/>
</dbReference>
<dbReference type="Pfam" id="PF00270">
    <property type="entry name" value="DEAD"/>
    <property type="match status" value="1"/>
</dbReference>
<dbReference type="NCBIfam" id="TIGR00573">
    <property type="entry name" value="dnaq"/>
    <property type="match status" value="1"/>
</dbReference>
<dbReference type="InterPro" id="IPR014001">
    <property type="entry name" value="Helicase_ATP-bd"/>
</dbReference>
<dbReference type="PANTHER" id="PTHR11472">
    <property type="entry name" value="DNA REPAIR DEAD HELICASE RAD3/XP-D SUBFAMILY MEMBER"/>
    <property type="match status" value="1"/>
</dbReference>
<evidence type="ECO:0000256" key="2">
    <source>
        <dbReference type="ARBA" id="ARBA00022722"/>
    </source>
</evidence>
<dbReference type="FunFam" id="3.30.420.10:FF:000045">
    <property type="entry name" value="3'-5' exonuclease DinG"/>
    <property type="match status" value="1"/>
</dbReference>
<dbReference type="InterPro" id="IPR036397">
    <property type="entry name" value="RNaseH_sf"/>
</dbReference>
<evidence type="ECO:0000259" key="10">
    <source>
        <dbReference type="PROSITE" id="PS51192"/>
    </source>
</evidence>
<dbReference type="EMBL" id="MLQR01000016">
    <property type="protein sequence ID" value="OIJ14870.1"/>
    <property type="molecule type" value="Genomic_DNA"/>
</dbReference>
<dbReference type="SMART" id="SM00487">
    <property type="entry name" value="DEXDc"/>
    <property type="match status" value="1"/>
</dbReference>
<dbReference type="PROSITE" id="PS51193">
    <property type="entry name" value="HELICASE_ATP_BIND_2"/>
    <property type="match status" value="1"/>
</dbReference>
<evidence type="ECO:0000256" key="4">
    <source>
        <dbReference type="ARBA" id="ARBA00022801"/>
    </source>
</evidence>
<evidence type="ECO:0000256" key="9">
    <source>
        <dbReference type="RuleBase" id="RU364106"/>
    </source>
</evidence>
<keyword evidence="3 8" id="KW-0547">Nucleotide-binding</keyword>
<dbReference type="InterPro" id="IPR006310">
    <property type="entry name" value="DinG"/>
</dbReference>
<dbReference type="FunFam" id="3.40.50.300:FF:000437">
    <property type="entry name" value="ATP-dependent DNA helicase DinG"/>
    <property type="match status" value="1"/>
</dbReference>
<dbReference type="EC" id="3.1.-.-" evidence="8 9"/>
<reference evidence="12 13" key="1">
    <citation type="submission" date="2016-10" db="EMBL/GenBank/DDBJ databases">
        <title>Draft genome sequences of four alkaliphilic bacteria belonging to the Anaerobacillus genus.</title>
        <authorList>
            <person name="Bassil N.M."/>
            <person name="Lloyd J.R."/>
        </authorList>
    </citation>
    <scope>NUCLEOTIDE SEQUENCE [LARGE SCALE GENOMIC DNA]</scope>
    <source>
        <strain evidence="12 13">DSM 18345</strain>
    </source>
</reference>
<evidence type="ECO:0000256" key="6">
    <source>
        <dbReference type="ARBA" id="ARBA00022840"/>
    </source>
</evidence>
<evidence type="ECO:0000256" key="3">
    <source>
        <dbReference type="ARBA" id="ARBA00022741"/>
    </source>
</evidence>
<dbReference type="CDD" id="cd06127">
    <property type="entry name" value="DEDDh"/>
    <property type="match status" value="1"/>
</dbReference>
<dbReference type="Pfam" id="PF13307">
    <property type="entry name" value="Helicase_C_2"/>
    <property type="match status" value="1"/>
</dbReference>
<dbReference type="InterPro" id="IPR006555">
    <property type="entry name" value="ATP-dep_Helicase_C"/>
</dbReference>
<comment type="caution">
    <text evidence="12">The sequence shown here is derived from an EMBL/GenBank/DDBJ whole genome shotgun (WGS) entry which is preliminary data.</text>
</comment>
<dbReference type="Gene3D" id="3.30.420.10">
    <property type="entry name" value="Ribonuclease H-like superfamily/Ribonuclease H"/>
    <property type="match status" value="1"/>
</dbReference>
<dbReference type="InterPro" id="IPR014013">
    <property type="entry name" value="Helic_SF1/SF2_ATP-bd_DinG/Rad3"/>
</dbReference>
<keyword evidence="5 8" id="KW-0269">Exonuclease</keyword>
<protein>
    <recommendedName>
        <fullName evidence="8 9">3'-5' exonuclease DinG</fullName>
        <ecNumber evidence="8 9">3.1.-.-</ecNumber>
    </recommendedName>
</protein>
<dbReference type="SMART" id="SM00479">
    <property type="entry name" value="EXOIII"/>
    <property type="match status" value="1"/>
</dbReference>
<comment type="catalytic activity">
    <reaction evidence="7">
        <text>ATP + H2O = ADP + phosphate + H(+)</text>
        <dbReference type="Rhea" id="RHEA:13065"/>
        <dbReference type="ChEBI" id="CHEBI:15377"/>
        <dbReference type="ChEBI" id="CHEBI:15378"/>
        <dbReference type="ChEBI" id="CHEBI:30616"/>
        <dbReference type="ChEBI" id="CHEBI:43474"/>
        <dbReference type="ChEBI" id="CHEBI:456216"/>
        <dbReference type="EC" id="5.6.2.3"/>
    </reaction>
</comment>
<dbReference type="AlphaFoldDB" id="A0A1S2LRN4"/>
<evidence type="ECO:0000259" key="11">
    <source>
        <dbReference type="PROSITE" id="PS51193"/>
    </source>
</evidence>
<dbReference type="HAMAP" id="MF_02206">
    <property type="entry name" value="DinG_exonucl"/>
    <property type="match status" value="1"/>
</dbReference>
<dbReference type="InterPro" id="IPR013520">
    <property type="entry name" value="Ribonucl_H"/>
</dbReference>
<dbReference type="InterPro" id="IPR006054">
    <property type="entry name" value="DnaQ"/>
</dbReference>
<dbReference type="InterPro" id="IPR011545">
    <property type="entry name" value="DEAD/DEAH_box_helicase_dom"/>
</dbReference>
<sequence length="937" mass="107650">MNKRFVVVDLETTGNNPKKGDRIIQVGVVVVEQGKIINQFSSFVNPEISIPSFIQQFTGITNDMVVDAPLFSSIAPILMDYLDGAYFVAHNVPFDLSFLQNELDMCGYNTFTGPVIDTVELARLLMPTEESFKLNHLATSLNFVHDRPHQADSDAEATARILLYLLEKLKGLPLLTMQRLKPIIKRFNSGLEDILQTYINEKLTTADLKVDNTLDEFRQLVIKKASEPTKDTTVNEIPYFHDEVNTVEERLQETMEGFEIRKSQKEMMDSIDQALMENQHLLVEAGTGTGKSLAYLLPGLFFAKKNETSMVISTHTVQLQQQLLERDMNILKNTVPFSFRSAVLKGRSHYLCLRKFEQKLNEQLDQNYDTLLSKGQILVWLTETNEGDVEQINLPSGGRVFWNEIQSEAKTCLGKHCPWFSRCFYHRARNNAYGADIIITNHALLFTDITQGHQLLPSYKHIIIDEAHHIEEVASDHFGSSTDYFSFTHLFSRLGTLESSDLMQQLFMMQQEIGLNLDDYFEKLNELILDVKYELDDCFTQIHSLVVKRVSASKNEIGRKSLRFYPHEMKGNGWKEIQEAVARVQMYLKDTLKLMKRIIDEISLNEEDLNFPQSGLFTAMKGFYTNFSEEEGMLEELLLHYDPNYVYWIEVDVRGAKNATFIYNKPIEVSQILAENFFSKKHSVIMTSATLTVKNSFEYLIHRLGLEDFGPSTKIIESPFLYENQVQLMVPTTLPNIKEVDEDEYIYEIVMSILDIAKTTKGRMLVLFTSYDMLRKAYYQLKDFIVNEEFVLIGQGISSGSRAKLTKNFKQFDQAILFGTSSFWEGVDIPGEDLSCLIIVRLPFSPPDNPIFEARSEKLKELGKSPFMELSLPQAIIRFKQGFGRLIRSSHDRGVVFVFDRRITGTRYGKSFIQSLPQVPLKENTLQELLYDIENWL</sequence>
<dbReference type="Proteomes" id="UP000179524">
    <property type="component" value="Unassembled WGS sequence"/>
</dbReference>
<dbReference type="GO" id="GO:0003887">
    <property type="term" value="F:DNA-directed DNA polymerase activity"/>
    <property type="evidence" value="ECO:0007669"/>
    <property type="project" value="InterPro"/>
</dbReference>
<dbReference type="SUPFAM" id="SSF52540">
    <property type="entry name" value="P-loop containing nucleoside triphosphate hydrolases"/>
    <property type="match status" value="1"/>
</dbReference>
<dbReference type="InterPro" id="IPR012337">
    <property type="entry name" value="RNaseH-like_sf"/>
</dbReference>
<dbReference type="NCBIfam" id="TIGR01407">
    <property type="entry name" value="dinG_rel"/>
    <property type="match status" value="1"/>
</dbReference>
<dbReference type="GO" id="GO:0003677">
    <property type="term" value="F:DNA binding"/>
    <property type="evidence" value="ECO:0007669"/>
    <property type="project" value="InterPro"/>
</dbReference>
<dbReference type="OrthoDB" id="9803913at2"/>
<feature type="domain" description="Helicase ATP-binding" evidence="11">
    <location>
        <begin position="250"/>
        <end position="538"/>
    </location>
</feature>
<dbReference type="GO" id="GO:0016887">
    <property type="term" value="F:ATP hydrolysis activity"/>
    <property type="evidence" value="ECO:0007669"/>
    <property type="project" value="RHEA"/>
</dbReference>
<keyword evidence="12" id="KW-0347">Helicase</keyword>
<dbReference type="PROSITE" id="PS51192">
    <property type="entry name" value="HELICASE_ATP_BIND_1"/>
    <property type="match status" value="1"/>
</dbReference>
<dbReference type="SUPFAM" id="SSF53098">
    <property type="entry name" value="Ribonuclease H-like"/>
    <property type="match status" value="1"/>
</dbReference>
<evidence type="ECO:0000256" key="8">
    <source>
        <dbReference type="HAMAP-Rule" id="MF_02206"/>
    </source>
</evidence>
<keyword evidence="13" id="KW-1185">Reference proteome</keyword>
<dbReference type="InterPro" id="IPR027417">
    <property type="entry name" value="P-loop_NTPase"/>
</dbReference>
<keyword evidence="6 8" id="KW-0067">ATP-binding</keyword>
<dbReference type="GO" id="GO:0008408">
    <property type="term" value="F:3'-5' exonuclease activity"/>
    <property type="evidence" value="ECO:0007669"/>
    <property type="project" value="UniProtKB-UniRule"/>
</dbReference>
<evidence type="ECO:0000256" key="1">
    <source>
        <dbReference type="ARBA" id="ARBA00001966"/>
    </source>
</evidence>
<evidence type="ECO:0000256" key="5">
    <source>
        <dbReference type="ARBA" id="ARBA00022839"/>
    </source>
</evidence>
<keyword evidence="2 8" id="KW-0540">Nuclease</keyword>
<comment type="cofactor">
    <cofactor evidence="1">
        <name>[4Fe-4S] cluster</name>
        <dbReference type="ChEBI" id="CHEBI:49883"/>
    </cofactor>
</comment>
<feature type="short sequence motif" description="DEAH box" evidence="8">
    <location>
        <begin position="465"/>
        <end position="468"/>
    </location>
</feature>
<dbReference type="SMART" id="SM00491">
    <property type="entry name" value="HELICc2"/>
    <property type="match status" value="1"/>
</dbReference>
<dbReference type="GO" id="GO:0006260">
    <property type="term" value="P:DNA replication"/>
    <property type="evidence" value="ECO:0007669"/>
    <property type="project" value="InterPro"/>
</dbReference>
<dbReference type="GO" id="GO:0043139">
    <property type="term" value="F:5'-3' DNA helicase activity"/>
    <property type="evidence" value="ECO:0007669"/>
    <property type="project" value="UniProtKB-EC"/>
</dbReference>
<dbReference type="Gene3D" id="3.40.50.300">
    <property type="entry name" value="P-loop containing nucleotide triphosphate hydrolases"/>
    <property type="match status" value="2"/>
</dbReference>
<dbReference type="PANTHER" id="PTHR11472:SF34">
    <property type="entry name" value="REGULATOR OF TELOMERE ELONGATION HELICASE 1"/>
    <property type="match status" value="1"/>
</dbReference>
<feature type="domain" description="Helicase ATP-binding" evidence="10">
    <location>
        <begin position="272"/>
        <end position="507"/>
    </location>
</feature>
<keyword evidence="4 8" id="KW-0378">Hydrolase</keyword>
<evidence type="ECO:0000256" key="7">
    <source>
        <dbReference type="ARBA" id="ARBA00048954"/>
    </source>
</evidence>
<proteinExistence type="inferred from homology"/>
<gene>
    <name evidence="8 9" type="primary">dinG</name>
    <name evidence="12" type="ORF">BKP37_07315</name>
</gene>
<dbReference type="GO" id="GO:0005524">
    <property type="term" value="F:ATP binding"/>
    <property type="evidence" value="ECO:0007669"/>
    <property type="project" value="UniProtKB-UniRule"/>
</dbReference>
<dbReference type="NCBIfam" id="NF005981">
    <property type="entry name" value="PRK08074.1"/>
    <property type="match status" value="1"/>
</dbReference>
<evidence type="ECO:0000313" key="13">
    <source>
        <dbReference type="Proteomes" id="UP000179524"/>
    </source>
</evidence>
<comment type="function">
    <text evidence="8 9">3'-5' exonuclease.</text>
</comment>
<name>A0A1S2LRN4_9BACI</name>